<evidence type="ECO:0000313" key="2">
    <source>
        <dbReference type="EMBL" id="CAE6443955.1"/>
    </source>
</evidence>
<proteinExistence type="predicted"/>
<comment type="caution">
    <text evidence="2">The sequence shown here is derived from an EMBL/GenBank/DDBJ whole genome shotgun (WGS) entry which is preliminary data.</text>
</comment>
<dbReference type="Proteomes" id="UP000663846">
    <property type="component" value="Unassembled WGS sequence"/>
</dbReference>
<name>A0A8H3GCH4_9AGAM</name>
<reference evidence="2" key="1">
    <citation type="submission" date="2021-01" db="EMBL/GenBank/DDBJ databases">
        <authorList>
            <person name="Kaushik A."/>
        </authorList>
    </citation>
    <scope>NUCLEOTIDE SEQUENCE</scope>
    <source>
        <strain evidence="2">AG1-1C</strain>
    </source>
</reference>
<evidence type="ECO:0000256" key="1">
    <source>
        <dbReference type="SAM" id="SignalP"/>
    </source>
</evidence>
<feature type="signal peptide" evidence="1">
    <location>
        <begin position="1"/>
        <end position="21"/>
    </location>
</feature>
<protein>
    <submittedName>
        <fullName evidence="2">Uncharacterized protein</fullName>
    </submittedName>
</protein>
<dbReference type="EMBL" id="CAJMWS010000435">
    <property type="protein sequence ID" value="CAE6443955.1"/>
    <property type="molecule type" value="Genomic_DNA"/>
</dbReference>
<keyword evidence="1" id="KW-0732">Signal</keyword>
<dbReference type="AlphaFoldDB" id="A0A8H3GCH4"/>
<feature type="chain" id="PRO_5034019228" evidence="1">
    <location>
        <begin position="22"/>
        <end position="226"/>
    </location>
</feature>
<organism evidence="2 3">
    <name type="scientific">Rhizoctonia solani</name>
    <dbReference type="NCBI Taxonomy" id="456999"/>
    <lineage>
        <taxon>Eukaryota</taxon>
        <taxon>Fungi</taxon>
        <taxon>Dikarya</taxon>
        <taxon>Basidiomycota</taxon>
        <taxon>Agaricomycotina</taxon>
        <taxon>Agaricomycetes</taxon>
        <taxon>Cantharellales</taxon>
        <taxon>Ceratobasidiaceae</taxon>
        <taxon>Rhizoctonia</taxon>
    </lineage>
</organism>
<evidence type="ECO:0000313" key="3">
    <source>
        <dbReference type="Proteomes" id="UP000663846"/>
    </source>
</evidence>
<accession>A0A8H3GCH4</accession>
<sequence length="226" mass="24066">MLFNRFFPIVALVSFAAPVLAAPISFPRSSGLSAAELQEECDKMYTELEGVIARQSIGLSVSSEESAKMVNLKALCTPMERTAANSSVAAVFISAQIKLDDLKPKIEAIMTGPIGSIEKQAGQFMTEIDTEVKKLHSGIKSFIGAESSVVYGNPNGGAQLTNDQLGKHISTLLLMESAVKNVSGYTFTSAQQNIRKDTAAIKKTLAIISTELADEVANTMLISSMG</sequence>
<gene>
    <name evidence="2" type="ORF">RDB_LOCUS134746</name>
</gene>